<dbReference type="PANTHER" id="PTHR11493:SF47">
    <property type="entry name" value="SULFITE REDUCTASE [NADPH] SUBUNIT BETA"/>
    <property type="match status" value="1"/>
</dbReference>
<sequence length="363" mass="41600">MAEERPYKTDFGPPKYDLMLHPIIKKNYGKWKYYEVVKPGVIKRVAESGDTIYVVRAATPRLLATDTVRWFAELAEKYSDGYLRFTSRHNVEFFITDESKIDDLIKELEEGGFPVGGTWDATQAKYGLTNIIHTQGWIHCHTPATDASGIVKAVMDELFDYFKEMKLPALCRISLACCLNMCGAVHASDIAIVGVHRKPPKIDDDAVRRMCEIPSTVAACPTGALRPDMKRKTIIIEEEKCMYCGNCYTMCPGMPIFYPEHDGVAILVGGKVSDARTKPQLSKVVIPWLPNNPPRWPEVVQAVKKILEVWAENARPHERIIDWIERISWEKFFEIADLKFTHHLIDDYIFDYCSFRKTAQFKW</sequence>
<dbReference type="InterPro" id="IPR017896">
    <property type="entry name" value="4Fe4S_Fe-S-bd"/>
</dbReference>
<dbReference type="SUPFAM" id="SSF55124">
    <property type="entry name" value="Nitrite/Sulfite reductase N-terminal domain-like"/>
    <property type="match status" value="1"/>
</dbReference>
<evidence type="ECO:0000256" key="2">
    <source>
        <dbReference type="ARBA" id="ARBA00001966"/>
    </source>
</evidence>
<dbReference type="EMBL" id="DTPI01000024">
    <property type="protein sequence ID" value="HGE66216.1"/>
    <property type="molecule type" value="Genomic_DNA"/>
</dbReference>
<evidence type="ECO:0000256" key="7">
    <source>
        <dbReference type="ARBA" id="ARBA00023014"/>
    </source>
</evidence>
<feature type="domain" description="4Fe-4S ferredoxin-type" evidence="8">
    <location>
        <begin position="232"/>
        <end position="261"/>
    </location>
</feature>
<dbReference type="Pfam" id="PF03460">
    <property type="entry name" value="NIR_SIR_ferr"/>
    <property type="match status" value="1"/>
</dbReference>
<keyword evidence="7" id="KW-0411">Iron-sulfur</keyword>
<dbReference type="GO" id="GO:0016002">
    <property type="term" value="F:sulfite reductase activity"/>
    <property type="evidence" value="ECO:0007669"/>
    <property type="project" value="TreeGrafter"/>
</dbReference>
<keyword evidence="5 9" id="KW-0560">Oxidoreductase</keyword>
<dbReference type="SUPFAM" id="SSF54862">
    <property type="entry name" value="4Fe-4S ferredoxins"/>
    <property type="match status" value="1"/>
</dbReference>
<name>A0A7C3UDA1_9EURY</name>
<dbReference type="GO" id="GO:0020037">
    <property type="term" value="F:heme binding"/>
    <property type="evidence" value="ECO:0007669"/>
    <property type="project" value="InterPro"/>
</dbReference>
<gene>
    <name evidence="9" type="primary">dsrB</name>
    <name evidence="10" type="ORF">ENT89_06310</name>
    <name evidence="9" type="ORF">ENX77_03700</name>
</gene>
<dbReference type="Gene3D" id="3.30.70.3340">
    <property type="match status" value="1"/>
</dbReference>
<dbReference type="GO" id="GO:0050311">
    <property type="term" value="F:sulfite reductase (ferredoxin) activity"/>
    <property type="evidence" value="ECO:0007669"/>
    <property type="project" value="TreeGrafter"/>
</dbReference>
<dbReference type="EMBL" id="DTAK01000046">
    <property type="protein sequence ID" value="HGU59744.1"/>
    <property type="molecule type" value="Genomic_DNA"/>
</dbReference>
<keyword evidence="6" id="KW-0408">Iron</keyword>
<dbReference type="InterPro" id="IPR045854">
    <property type="entry name" value="NO2/SO3_Rdtase_4Fe4S_sf"/>
</dbReference>
<dbReference type="InterPro" id="IPR005117">
    <property type="entry name" value="NiRdtase/SiRdtase_haem-b_fer"/>
</dbReference>
<dbReference type="PROSITE" id="PS00198">
    <property type="entry name" value="4FE4S_FER_1"/>
    <property type="match status" value="1"/>
</dbReference>
<dbReference type="GO" id="GO:0000103">
    <property type="term" value="P:sulfate assimilation"/>
    <property type="evidence" value="ECO:0007669"/>
    <property type="project" value="TreeGrafter"/>
</dbReference>
<dbReference type="PANTHER" id="PTHR11493">
    <property type="entry name" value="SULFITE REDUCTASE [NADPH] SUBUNIT BETA-RELATED"/>
    <property type="match status" value="1"/>
</dbReference>
<keyword evidence="4" id="KW-0479">Metal-binding</keyword>
<comment type="cofactor">
    <cofactor evidence="2">
        <name>[4Fe-4S] cluster</name>
        <dbReference type="ChEBI" id="CHEBI:49883"/>
    </cofactor>
</comment>
<dbReference type="InterPro" id="IPR045169">
    <property type="entry name" value="NO2/SO3_Rdtase_4Fe4S_prot"/>
</dbReference>
<dbReference type="SUPFAM" id="SSF56014">
    <property type="entry name" value="Nitrite and sulphite reductase 4Fe-4S domain-like"/>
    <property type="match status" value="1"/>
</dbReference>
<accession>A0A7C3UDA1</accession>
<dbReference type="Gene3D" id="3.30.70.20">
    <property type="match status" value="1"/>
</dbReference>
<evidence type="ECO:0000256" key="4">
    <source>
        <dbReference type="ARBA" id="ARBA00022723"/>
    </source>
</evidence>
<comment type="cofactor">
    <cofactor evidence="1">
        <name>siroheme</name>
        <dbReference type="ChEBI" id="CHEBI:60052"/>
    </cofactor>
</comment>
<dbReference type="GO" id="GO:0018551">
    <property type="term" value="F:dissimilatory sulfite reductase (NADH) activity"/>
    <property type="evidence" value="ECO:0007669"/>
    <property type="project" value="InterPro"/>
</dbReference>
<protein>
    <submittedName>
        <fullName evidence="9">Dissimilatory-type sulfite reductase subunit beta</fullName>
        <ecNumber evidence="9">1.8.99.5</ecNumber>
    </submittedName>
</protein>
<dbReference type="Gene3D" id="3.30.413.10">
    <property type="entry name" value="Sulfite Reductase Hemoprotein, domain 1"/>
    <property type="match status" value="1"/>
</dbReference>
<dbReference type="GO" id="GO:0051539">
    <property type="term" value="F:4 iron, 4 sulfur cluster binding"/>
    <property type="evidence" value="ECO:0007669"/>
    <property type="project" value="UniProtKB-KW"/>
</dbReference>
<proteinExistence type="predicted"/>
<comment type="caution">
    <text evidence="9">The sequence shown here is derived from an EMBL/GenBank/DDBJ whole genome shotgun (WGS) entry which is preliminary data.</text>
</comment>
<reference evidence="9" key="1">
    <citation type="journal article" date="2020" name="mSystems">
        <title>Genome- and Community-Level Interaction Insights into Carbon Utilization and Element Cycling Functions of Hydrothermarchaeota in Hydrothermal Sediment.</title>
        <authorList>
            <person name="Zhou Z."/>
            <person name="Liu Y."/>
            <person name="Xu W."/>
            <person name="Pan J."/>
            <person name="Luo Z.H."/>
            <person name="Li M."/>
        </authorList>
    </citation>
    <scope>NUCLEOTIDE SEQUENCE [LARGE SCALE GENOMIC DNA]</scope>
    <source>
        <strain evidence="10">SpSt-62</strain>
        <strain evidence="9">SpSt-97</strain>
    </source>
</reference>
<evidence type="ECO:0000256" key="3">
    <source>
        <dbReference type="ARBA" id="ARBA00022485"/>
    </source>
</evidence>
<dbReference type="EC" id="1.8.99.5" evidence="9"/>
<dbReference type="GO" id="GO:0009337">
    <property type="term" value="C:sulfite reductase complex (NADPH)"/>
    <property type="evidence" value="ECO:0007669"/>
    <property type="project" value="TreeGrafter"/>
</dbReference>
<dbReference type="Pfam" id="PF01077">
    <property type="entry name" value="NIR_SIR"/>
    <property type="match status" value="1"/>
</dbReference>
<evidence type="ECO:0000256" key="1">
    <source>
        <dbReference type="ARBA" id="ARBA00001929"/>
    </source>
</evidence>
<organism evidence="9">
    <name type="scientific">Geoglobus ahangari</name>
    <dbReference type="NCBI Taxonomy" id="113653"/>
    <lineage>
        <taxon>Archaea</taxon>
        <taxon>Methanobacteriati</taxon>
        <taxon>Methanobacteriota</taxon>
        <taxon>Archaeoglobi</taxon>
        <taxon>Archaeoglobales</taxon>
        <taxon>Archaeoglobaceae</taxon>
        <taxon>Geoglobus</taxon>
    </lineage>
</organism>
<dbReference type="InterPro" id="IPR036136">
    <property type="entry name" value="Nit/Sulf_reduc_fer-like_dom_sf"/>
</dbReference>
<dbReference type="InterPro" id="IPR006067">
    <property type="entry name" value="NO2/SO3_Rdtase_4Fe4S_dom"/>
</dbReference>
<dbReference type="Pfam" id="PF00037">
    <property type="entry name" value="Fer4"/>
    <property type="match status" value="1"/>
</dbReference>
<evidence type="ECO:0000259" key="8">
    <source>
        <dbReference type="PROSITE" id="PS51379"/>
    </source>
</evidence>
<dbReference type="GO" id="GO:0046872">
    <property type="term" value="F:metal ion binding"/>
    <property type="evidence" value="ECO:0007669"/>
    <property type="project" value="UniProtKB-KW"/>
</dbReference>
<dbReference type="GO" id="GO:0009055">
    <property type="term" value="F:electron transfer activity"/>
    <property type="evidence" value="ECO:0007669"/>
    <property type="project" value="InterPro"/>
</dbReference>
<dbReference type="InterPro" id="IPR011808">
    <property type="entry name" value="DsrB"/>
</dbReference>
<dbReference type="PROSITE" id="PS51379">
    <property type="entry name" value="4FE4S_FER_2"/>
    <property type="match status" value="1"/>
</dbReference>
<evidence type="ECO:0000313" key="10">
    <source>
        <dbReference type="EMBL" id="HGU59744.1"/>
    </source>
</evidence>
<dbReference type="NCBIfam" id="TIGR02066">
    <property type="entry name" value="dsrB"/>
    <property type="match status" value="1"/>
</dbReference>
<evidence type="ECO:0000256" key="5">
    <source>
        <dbReference type="ARBA" id="ARBA00023002"/>
    </source>
</evidence>
<dbReference type="AlphaFoldDB" id="A0A7C3UDA1"/>
<keyword evidence="3" id="KW-0004">4Fe-4S</keyword>
<evidence type="ECO:0000313" key="9">
    <source>
        <dbReference type="EMBL" id="HGE66216.1"/>
    </source>
</evidence>
<dbReference type="InterPro" id="IPR017900">
    <property type="entry name" value="4Fe4S_Fe_S_CS"/>
</dbReference>
<evidence type="ECO:0000256" key="6">
    <source>
        <dbReference type="ARBA" id="ARBA00023004"/>
    </source>
</evidence>